<accession>A0AAJ0C385</accession>
<comment type="caution">
    <text evidence="1">The sequence shown here is derived from an EMBL/GenBank/DDBJ whole genome shotgun (WGS) entry which is preliminary data.</text>
</comment>
<dbReference type="Proteomes" id="UP001244011">
    <property type="component" value="Unassembled WGS sequence"/>
</dbReference>
<reference evidence="1" key="1">
    <citation type="submission" date="2023-06" db="EMBL/GenBank/DDBJ databases">
        <title>Genome-scale phylogeny and comparative genomics of the fungal order Sordariales.</title>
        <authorList>
            <consortium name="Lawrence Berkeley National Laboratory"/>
            <person name="Hensen N."/>
            <person name="Bonometti L."/>
            <person name="Westerberg I."/>
            <person name="Brannstrom I.O."/>
            <person name="Guillou S."/>
            <person name="Cros-Aarteil S."/>
            <person name="Calhoun S."/>
            <person name="Haridas S."/>
            <person name="Kuo A."/>
            <person name="Mondo S."/>
            <person name="Pangilinan J."/>
            <person name="Riley R."/>
            <person name="Labutti K."/>
            <person name="Andreopoulos B."/>
            <person name="Lipzen A."/>
            <person name="Chen C."/>
            <person name="Yanf M."/>
            <person name="Daum C."/>
            <person name="Ng V."/>
            <person name="Clum A."/>
            <person name="Steindorff A."/>
            <person name="Ohm R."/>
            <person name="Martin F."/>
            <person name="Silar P."/>
            <person name="Natvig D."/>
            <person name="Lalanne C."/>
            <person name="Gautier V."/>
            <person name="Ament-Velasquez S.L."/>
            <person name="Kruys A."/>
            <person name="Hutchinson M.I."/>
            <person name="Powell A.J."/>
            <person name="Barry K."/>
            <person name="Miller A.N."/>
            <person name="Grigoriev I.V."/>
            <person name="Debuchy R."/>
            <person name="Gladieux P."/>
            <person name="Thoren M.H."/>
            <person name="Johannesson H."/>
        </authorList>
    </citation>
    <scope>NUCLEOTIDE SEQUENCE</scope>
    <source>
        <strain evidence="1">8032-3</strain>
    </source>
</reference>
<dbReference type="AlphaFoldDB" id="A0AAJ0C385"/>
<keyword evidence="2" id="KW-1185">Reference proteome</keyword>
<proteinExistence type="predicted"/>
<dbReference type="GeneID" id="85310647"/>
<name>A0AAJ0C385_9PEZI</name>
<sequence>MRAGRREWASSLLNTLHRWYSSRAEIGCGNKTTKDSSRNKESRNQQACAILPSFHSSILQMNSSAPFKPKLPFPSPSHSCNTPASPPPLITFPIPTISHTHHSLEYLSGKNTRFSPLPIHPTVSSRKSTSTGDQAGYGLRSTMSATYAMRHPPFSSTQMPLSNATATSASHANTAASVVAAPTIAAADGSVGLSGFRRRRTMWYRASLARYHGRPA</sequence>
<dbReference type="EMBL" id="MU839004">
    <property type="protein sequence ID" value="KAK1768692.1"/>
    <property type="molecule type" value="Genomic_DNA"/>
</dbReference>
<organism evidence="1 2">
    <name type="scientific">Phialemonium atrogriseum</name>
    <dbReference type="NCBI Taxonomy" id="1093897"/>
    <lineage>
        <taxon>Eukaryota</taxon>
        <taxon>Fungi</taxon>
        <taxon>Dikarya</taxon>
        <taxon>Ascomycota</taxon>
        <taxon>Pezizomycotina</taxon>
        <taxon>Sordariomycetes</taxon>
        <taxon>Sordariomycetidae</taxon>
        <taxon>Cephalothecales</taxon>
        <taxon>Cephalothecaceae</taxon>
        <taxon>Phialemonium</taxon>
    </lineage>
</organism>
<dbReference type="RefSeq" id="XP_060284905.1">
    <property type="nucleotide sequence ID" value="XM_060427460.1"/>
</dbReference>
<evidence type="ECO:0000313" key="1">
    <source>
        <dbReference type="EMBL" id="KAK1768692.1"/>
    </source>
</evidence>
<protein>
    <submittedName>
        <fullName evidence="1">Uncharacterized protein</fullName>
    </submittedName>
</protein>
<evidence type="ECO:0000313" key="2">
    <source>
        <dbReference type="Proteomes" id="UP001244011"/>
    </source>
</evidence>
<gene>
    <name evidence="1" type="ORF">QBC33DRAFT_533376</name>
</gene>